<keyword evidence="3" id="KW-1185">Reference proteome</keyword>
<dbReference type="Gene3D" id="3.40.630.30">
    <property type="match status" value="1"/>
</dbReference>
<dbReference type="PANTHER" id="PTHR43617:SF34">
    <property type="entry name" value="PUTATIVE-RELATED"/>
    <property type="match status" value="1"/>
</dbReference>
<dbReference type="InterPro" id="IPR050276">
    <property type="entry name" value="MshD_Acetyltransferase"/>
</dbReference>
<protein>
    <submittedName>
        <fullName evidence="2">GNAT family N-acetyltransferase</fullName>
    </submittedName>
</protein>
<keyword evidence="2" id="KW-0808">Transferase</keyword>
<dbReference type="SUPFAM" id="SSF55729">
    <property type="entry name" value="Acyl-CoA N-acyltransferases (Nat)"/>
    <property type="match status" value="1"/>
</dbReference>
<proteinExistence type="predicted"/>
<dbReference type="RefSeq" id="WP_176964915.1">
    <property type="nucleotide sequence ID" value="NZ_CP058215.1"/>
</dbReference>
<dbReference type="AlphaFoldDB" id="A0A7D5E7U3"/>
<dbReference type="KEGG" id="mzi:HWN40_06160"/>
<dbReference type="Pfam" id="PF00583">
    <property type="entry name" value="Acetyltransf_1"/>
    <property type="match status" value="1"/>
</dbReference>
<dbReference type="GeneID" id="55821241"/>
<reference evidence="2 3" key="1">
    <citation type="submission" date="2020-06" db="EMBL/GenBank/DDBJ databases">
        <title>Methanolobus halotolerans sp. nov., isolated from a saline lake Tus in Siberia.</title>
        <authorList>
            <person name="Shen Y."/>
            <person name="Chen S.-C."/>
            <person name="Lai M.-C."/>
            <person name="Huang H.-H."/>
            <person name="Chiu H.-H."/>
            <person name="Tang S.-L."/>
            <person name="Rogozin D.Y."/>
            <person name="Degermendzhy A.G."/>
        </authorList>
    </citation>
    <scope>NUCLEOTIDE SEQUENCE [LARGE SCALE GENOMIC DNA]</scope>
    <source>
        <strain evidence="2 3">DSM 21339</strain>
    </source>
</reference>
<dbReference type="PROSITE" id="PS51186">
    <property type="entry name" value="GNAT"/>
    <property type="match status" value="1"/>
</dbReference>
<dbReference type="InterPro" id="IPR000182">
    <property type="entry name" value="GNAT_dom"/>
</dbReference>
<evidence type="ECO:0000259" key="1">
    <source>
        <dbReference type="PROSITE" id="PS51186"/>
    </source>
</evidence>
<dbReference type="GO" id="GO:0016747">
    <property type="term" value="F:acyltransferase activity, transferring groups other than amino-acyl groups"/>
    <property type="evidence" value="ECO:0007669"/>
    <property type="project" value="InterPro"/>
</dbReference>
<dbReference type="Proteomes" id="UP000509594">
    <property type="component" value="Chromosome"/>
</dbReference>
<name>A0A7D5E7U3_9EURY</name>
<evidence type="ECO:0000313" key="3">
    <source>
        <dbReference type="Proteomes" id="UP000509594"/>
    </source>
</evidence>
<dbReference type="OrthoDB" id="43754at2157"/>
<dbReference type="CDD" id="cd04301">
    <property type="entry name" value="NAT_SF"/>
    <property type="match status" value="1"/>
</dbReference>
<sequence length="197" mass="23304">MKIVPEDLAEKVTLFRKKPVRVFELFIGILFVRNWIKLEDHKIANLSDELADDVLQIYKENFTEIHEDRFLKYAQYFNNICYVYRDDEAVKGYCFFFAEPVFSSGGMKKLCTVYSIAVDDRYRRQGVAESLLRKGIREMKMNGIDRIMLYVEINNQSAIRLYMKLGFRTIGEVRDICSPGDRCYEMALDLKRTMRLQ</sequence>
<dbReference type="EMBL" id="CP058215">
    <property type="protein sequence ID" value="QLC49859.1"/>
    <property type="molecule type" value="Genomic_DNA"/>
</dbReference>
<organism evidence="2 3">
    <name type="scientific">Methanolobus zinderi</name>
    <dbReference type="NCBI Taxonomy" id="536044"/>
    <lineage>
        <taxon>Archaea</taxon>
        <taxon>Methanobacteriati</taxon>
        <taxon>Methanobacteriota</taxon>
        <taxon>Stenosarchaea group</taxon>
        <taxon>Methanomicrobia</taxon>
        <taxon>Methanosarcinales</taxon>
        <taxon>Methanosarcinaceae</taxon>
        <taxon>Methanolobus</taxon>
    </lineage>
</organism>
<dbReference type="PANTHER" id="PTHR43617">
    <property type="entry name" value="L-AMINO ACID N-ACETYLTRANSFERASE"/>
    <property type="match status" value="1"/>
</dbReference>
<feature type="domain" description="N-acetyltransferase" evidence="1">
    <location>
        <begin position="41"/>
        <end position="191"/>
    </location>
</feature>
<accession>A0A7D5E7U3</accession>
<gene>
    <name evidence="2" type="ORF">HWN40_06160</name>
</gene>
<dbReference type="InterPro" id="IPR016181">
    <property type="entry name" value="Acyl_CoA_acyltransferase"/>
</dbReference>
<evidence type="ECO:0000313" key="2">
    <source>
        <dbReference type="EMBL" id="QLC49859.1"/>
    </source>
</evidence>